<keyword evidence="2" id="KW-0238">DNA-binding</keyword>
<feature type="domain" description="HTH gntR-type" evidence="5">
    <location>
        <begin position="2"/>
        <end position="70"/>
    </location>
</feature>
<dbReference type="InterPro" id="IPR036390">
    <property type="entry name" value="WH_DNA-bd_sf"/>
</dbReference>
<dbReference type="InterPro" id="IPR028978">
    <property type="entry name" value="Chorismate_lyase_/UTRA_dom_sf"/>
</dbReference>
<dbReference type="PRINTS" id="PR00035">
    <property type="entry name" value="HTHGNTR"/>
</dbReference>
<keyword evidence="3" id="KW-0804">Transcription</keyword>
<name>A0A7W3M0P1_ACTNM</name>
<dbReference type="Pfam" id="PF00392">
    <property type="entry name" value="GntR"/>
    <property type="match status" value="1"/>
</dbReference>
<dbReference type="Pfam" id="PF07702">
    <property type="entry name" value="UTRA"/>
    <property type="match status" value="1"/>
</dbReference>
<dbReference type="SMART" id="SM00866">
    <property type="entry name" value="UTRA"/>
    <property type="match status" value="1"/>
</dbReference>
<evidence type="ECO:0000256" key="1">
    <source>
        <dbReference type="ARBA" id="ARBA00023015"/>
    </source>
</evidence>
<dbReference type="GO" id="GO:0003677">
    <property type="term" value="F:DNA binding"/>
    <property type="evidence" value="ECO:0007669"/>
    <property type="project" value="UniProtKB-KW"/>
</dbReference>
<dbReference type="Gene3D" id="3.40.1410.10">
    <property type="entry name" value="Chorismate lyase-like"/>
    <property type="match status" value="1"/>
</dbReference>
<evidence type="ECO:0000259" key="5">
    <source>
        <dbReference type="PROSITE" id="PS50949"/>
    </source>
</evidence>
<sequence>MSAKYREIADDLRRRIEAGEWIPGTTLPDYASLVEEYGVGRGVISSALAILKAEGLISVVKRRGITVRERGNRRRLKRGTLVTRDPARGYVMPAATSPDEPWQVHGRPSRETLPIPERPAELLRLEPGTLTLRRRRVTSPTGDPPFQLVDTWVHPQAVADAPRVADRDTGRGGYLDRLEEAGHGPIAWMEYMRARMPTPEEARQVDMPDTMPALELARVGTSARTNAPIEVTICVIPADRVEIATELKRARSAQWPLDSPDSQQAER</sequence>
<protein>
    <submittedName>
        <fullName evidence="6">GntR family transcriptional regulator</fullName>
    </submittedName>
</protein>
<dbReference type="GO" id="GO:0003700">
    <property type="term" value="F:DNA-binding transcription factor activity"/>
    <property type="evidence" value="ECO:0007669"/>
    <property type="project" value="InterPro"/>
</dbReference>
<keyword evidence="7" id="KW-1185">Reference proteome</keyword>
<dbReference type="Gene3D" id="1.10.10.10">
    <property type="entry name" value="Winged helix-like DNA-binding domain superfamily/Winged helix DNA-binding domain"/>
    <property type="match status" value="1"/>
</dbReference>
<evidence type="ECO:0000313" key="7">
    <source>
        <dbReference type="Proteomes" id="UP000572680"/>
    </source>
</evidence>
<proteinExistence type="predicted"/>
<evidence type="ECO:0000256" key="4">
    <source>
        <dbReference type="SAM" id="MobiDB-lite"/>
    </source>
</evidence>
<feature type="region of interest" description="Disordered" evidence="4">
    <location>
        <begin position="90"/>
        <end position="113"/>
    </location>
</feature>
<keyword evidence="1" id="KW-0805">Transcription regulation</keyword>
<dbReference type="Proteomes" id="UP000572680">
    <property type="component" value="Unassembled WGS sequence"/>
</dbReference>
<organism evidence="6 7">
    <name type="scientific">Actinomadura namibiensis</name>
    <dbReference type="NCBI Taxonomy" id="182080"/>
    <lineage>
        <taxon>Bacteria</taxon>
        <taxon>Bacillati</taxon>
        <taxon>Actinomycetota</taxon>
        <taxon>Actinomycetes</taxon>
        <taxon>Streptosporangiales</taxon>
        <taxon>Thermomonosporaceae</taxon>
        <taxon>Actinomadura</taxon>
    </lineage>
</organism>
<dbReference type="PANTHER" id="PTHR44846:SF17">
    <property type="entry name" value="GNTR-FAMILY TRANSCRIPTIONAL REGULATOR"/>
    <property type="match status" value="1"/>
</dbReference>
<dbReference type="SUPFAM" id="SSF46785">
    <property type="entry name" value="Winged helix' DNA-binding domain"/>
    <property type="match status" value="1"/>
</dbReference>
<dbReference type="CDD" id="cd07377">
    <property type="entry name" value="WHTH_GntR"/>
    <property type="match status" value="1"/>
</dbReference>
<dbReference type="SUPFAM" id="SSF64288">
    <property type="entry name" value="Chorismate lyase-like"/>
    <property type="match status" value="1"/>
</dbReference>
<dbReference type="AlphaFoldDB" id="A0A7W3M0P1"/>
<dbReference type="RefSeq" id="WP_182849510.1">
    <property type="nucleotide sequence ID" value="NZ_BAAALP010000091.1"/>
</dbReference>
<reference evidence="6 7" key="1">
    <citation type="submission" date="2020-08" db="EMBL/GenBank/DDBJ databases">
        <title>Genomic Encyclopedia of Type Strains, Phase IV (KMG-IV): sequencing the most valuable type-strain genomes for metagenomic binning, comparative biology and taxonomic classification.</title>
        <authorList>
            <person name="Goeker M."/>
        </authorList>
    </citation>
    <scope>NUCLEOTIDE SEQUENCE [LARGE SCALE GENOMIC DNA]</scope>
    <source>
        <strain evidence="6 7">DSM 44197</strain>
    </source>
</reference>
<accession>A0A7W3M0P1</accession>
<evidence type="ECO:0000256" key="2">
    <source>
        <dbReference type="ARBA" id="ARBA00023125"/>
    </source>
</evidence>
<evidence type="ECO:0000256" key="3">
    <source>
        <dbReference type="ARBA" id="ARBA00023163"/>
    </source>
</evidence>
<comment type="caution">
    <text evidence="6">The sequence shown here is derived from an EMBL/GenBank/DDBJ whole genome shotgun (WGS) entry which is preliminary data.</text>
</comment>
<dbReference type="EMBL" id="JACJIA010000029">
    <property type="protein sequence ID" value="MBA8957714.1"/>
    <property type="molecule type" value="Genomic_DNA"/>
</dbReference>
<dbReference type="GO" id="GO:0045892">
    <property type="term" value="P:negative regulation of DNA-templated transcription"/>
    <property type="evidence" value="ECO:0007669"/>
    <property type="project" value="TreeGrafter"/>
</dbReference>
<dbReference type="InterPro" id="IPR050679">
    <property type="entry name" value="Bact_HTH_transcr_reg"/>
</dbReference>
<dbReference type="InterPro" id="IPR000524">
    <property type="entry name" value="Tscrpt_reg_HTH_GntR"/>
</dbReference>
<dbReference type="PANTHER" id="PTHR44846">
    <property type="entry name" value="MANNOSYL-D-GLYCERATE TRANSPORT/METABOLISM SYSTEM REPRESSOR MNGR-RELATED"/>
    <property type="match status" value="1"/>
</dbReference>
<dbReference type="InterPro" id="IPR036388">
    <property type="entry name" value="WH-like_DNA-bd_sf"/>
</dbReference>
<dbReference type="PROSITE" id="PS50949">
    <property type="entry name" value="HTH_GNTR"/>
    <property type="match status" value="1"/>
</dbReference>
<evidence type="ECO:0000313" key="6">
    <source>
        <dbReference type="EMBL" id="MBA8957714.1"/>
    </source>
</evidence>
<dbReference type="SMART" id="SM00345">
    <property type="entry name" value="HTH_GNTR"/>
    <property type="match status" value="1"/>
</dbReference>
<gene>
    <name evidence="6" type="ORF">HNR61_009413</name>
</gene>
<dbReference type="InterPro" id="IPR011663">
    <property type="entry name" value="UTRA"/>
</dbReference>